<dbReference type="Proteomes" id="UP001460202">
    <property type="component" value="Unassembled WGS sequence"/>
</dbReference>
<evidence type="ECO:0000313" key="3">
    <source>
        <dbReference type="Proteomes" id="UP001460202"/>
    </source>
</evidence>
<proteinExistence type="predicted"/>
<evidence type="ECO:0000313" key="2">
    <source>
        <dbReference type="EMBL" id="MEQ2544448.1"/>
    </source>
</evidence>
<reference evidence="2 3" key="1">
    <citation type="submission" date="2024-03" db="EMBL/GenBank/DDBJ databases">
        <title>Human intestinal bacterial collection.</title>
        <authorList>
            <person name="Pauvert C."/>
            <person name="Hitch T.C.A."/>
            <person name="Clavel T."/>
        </authorList>
    </citation>
    <scope>NUCLEOTIDE SEQUENCE [LARGE SCALE GENOMIC DNA]</scope>
    <source>
        <strain evidence="2 3">CLA-KB-H122</strain>
    </source>
</reference>
<sequence length="848" mass="95457">MKKTIWILMAAWILHGCNQDNTQDTSDPRSVAIEIKIQPDKLGKITRATDEMSIKDVNIYLYNDKGEIILHRYQTSPTLQFQCVPGNYRMRIATNLGHDVGENPASEDFIVTHADEYDILPMFYEGNVSIPPSGGTLPAVEVQRIVAKISYNIAVQPTDIELQSVQLRSVPRSVSPFDATVTPSDNPDDYTDCPETEISGKQATGTCYLLSNMQGSVPSITDQRQKNKDNAPGNASYLLIRALAGNKVLTYTVFLGENNTSDFNVRANVQYQFNISILGNNEVDTRISAYTLQVWDDFDDYNYGGYCLMDGTRYLHIDVECFDGSAPTRGHLKLLSGDLKGFTFNYGDTGAEHDFDLYDMNGDNTYEMEYTPKCFTEKNSLLAYRITLVDAHGFTQSYDFEHRMANTIRTHVVGSGNITVAGALYSETHDMSVITLCMEGCTLTATPAAGYLFDGWYYDEEFSNKASDQNPYAFATTDWFRDMYAVFRTETEPLDNEGTANCYIAPKLGSSYSFNATVMGNDKTTLNITPQKLSGTQARVIWETGTVRGTVITDVEYKSGRIIFKTGTERGNALIGLFDAFGNCIWSWHIWSVDYDIETSGQTYVSGAVFMDRNLGALTTDCTQAAAKGLYYQWGRKDPFMYPSTFQQNSWNQKVQAPATYMSGFEYTEITATSEWEEMMSPEWAAAHPSNYINPLFPQDWDDFPSVSDWSYKDRPNLWGNRTTTSIDKTTSKSIYDPCPPGWRVPDLESFKGIEYVSSTAPYYVTIRYNGNATTQIPLGGRYFEIYSQNGTIGTLYTAAPYGWNSDRNYYYFERRGTGITFQPQASTTITTSDLSRYWASPVRCIRE</sequence>
<gene>
    <name evidence="2" type="ORF">WMO46_05740</name>
</gene>
<evidence type="ECO:0000259" key="1">
    <source>
        <dbReference type="Pfam" id="PF16249"/>
    </source>
</evidence>
<dbReference type="InterPro" id="IPR032594">
    <property type="entry name" value="DUF4906"/>
</dbReference>
<keyword evidence="3" id="KW-1185">Reference proteome</keyword>
<name>A0ABV1GWX3_9BACT</name>
<dbReference type="EMBL" id="JBBMFL010000005">
    <property type="protein sequence ID" value="MEQ2544448.1"/>
    <property type="molecule type" value="Genomic_DNA"/>
</dbReference>
<dbReference type="RefSeq" id="WP_349093987.1">
    <property type="nucleotide sequence ID" value="NZ_JBBMFL010000005.1"/>
</dbReference>
<dbReference type="Pfam" id="PF16249">
    <property type="entry name" value="DUF4906"/>
    <property type="match status" value="1"/>
</dbReference>
<protein>
    <submittedName>
        <fullName evidence="2">DUF4906 domain-containing protein</fullName>
    </submittedName>
</protein>
<comment type="caution">
    <text evidence="2">The sequence shown here is derived from an EMBL/GenBank/DDBJ whole genome shotgun (WGS) entry which is preliminary data.</text>
</comment>
<feature type="domain" description="DUF4906" evidence="1">
    <location>
        <begin position="204"/>
        <end position="275"/>
    </location>
</feature>
<organism evidence="2 3">
    <name type="scientific">Alistipes intestinihominis</name>
    <dbReference type="NCBI Taxonomy" id="3133172"/>
    <lineage>
        <taxon>Bacteria</taxon>
        <taxon>Pseudomonadati</taxon>
        <taxon>Bacteroidota</taxon>
        <taxon>Bacteroidia</taxon>
        <taxon>Bacteroidales</taxon>
        <taxon>Rikenellaceae</taxon>
        <taxon>Alistipes</taxon>
    </lineage>
</organism>
<accession>A0ABV1GWX3</accession>